<feature type="domain" description="Peptidase M16 C-terminal" evidence="7">
    <location>
        <begin position="249"/>
        <end position="420"/>
    </location>
</feature>
<evidence type="ECO:0000256" key="4">
    <source>
        <dbReference type="ARBA" id="ARBA00022833"/>
    </source>
</evidence>
<evidence type="ECO:0000256" key="5">
    <source>
        <dbReference type="ARBA" id="ARBA00023049"/>
    </source>
</evidence>
<dbReference type="EMBL" id="MSCN01000001">
    <property type="protein sequence ID" value="PQJ79875.1"/>
    <property type="molecule type" value="Genomic_DNA"/>
</dbReference>
<dbReference type="SUPFAM" id="SSF63411">
    <property type="entry name" value="LuxS/MPP-like metallohydrolase"/>
    <property type="match status" value="4"/>
</dbReference>
<keyword evidence="2" id="KW-0645">Protease</keyword>
<keyword evidence="9" id="KW-1185">Reference proteome</keyword>
<dbReference type="AlphaFoldDB" id="A0A2S7WQH8"/>
<dbReference type="Gene3D" id="3.30.830.10">
    <property type="entry name" value="Metalloenzyme, LuxS/M16 peptidase-like"/>
    <property type="match status" value="4"/>
</dbReference>
<dbReference type="Pfam" id="PF00675">
    <property type="entry name" value="Peptidase_M16"/>
    <property type="match status" value="1"/>
</dbReference>
<dbReference type="InterPro" id="IPR011765">
    <property type="entry name" value="Pept_M16_N"/>
</dbReference>
<name>A0A2S7WQH8_9FLAO</name>
<dbReference type="GO" id="GO:0008237">
    <property type="term" value="F:metallopeptidase activity"/>
    <property type="evidence" value="ECO:0007669"/>
    <property type="project" value="UniProtKB-KW"/>
</dbReference>
<proteinExistence type="inferred from homology"/>
<evidence type="ECO:0000256" key="3">
    <source>
        <dbReference type="ARBA" id="ARBA00022801"/>
    </source>
</evidence>
<keyword evidence="5" id="KW-0482">Metalloprotease</keyword>
<gene>
    <name evidence="8" type="ORF">BTO18_12125</name>
</gene>
<keyword evidence="4" id="KW-0862">Zinc</keyword>
<feature type="domain" description="Peptidase M16 N-terminal" evidence="6">
    <location>
        <begin position="44"/>
        <end position="92"/>
    </location>
</feature>
<keyword evidence="3" id="KW-0378">Hydrolase</keyword>
<dbReference type="InterPro" id="IPR007863">
    <property type="entry name" value="Peptidase_M16_C"/>
</dbReference>
<evidence type="ECO:0000256" key="2">
    <source>
        <dbReference type="ARBA" id="ARBA00022670"/>
    </source>
</evidence>
<feature type="domain" description="Peptidase M16 C-terminal" evidence="7">
    <location>
        <begin position="713"/>
        <end position="852"/>
    </location>
</feature>
<accession>A0A2S7WQH8</accession>
<evidence type="ECO:0000313" key="9">
    <source>
        <dbReference type="Proteomes" id="UP000238882"/>
    </source>
</evidence>
<sequence length="957" mass="111328">MNYAQENEKYRTVKKTDKNGYQYEIVTNDPTSTRHYTLNNGLKVYLAQNFDEPRVYSIISVKAGSAFEPADNTGLAHYLEHIMFNGNSKIGALDWENESKILKQIEELFEQKKLAKNSSEKKSIYKKIDSLSFEASKISSGLEYRNLLKQLGVVIPNGITNVDHTIYTSLVPATAMEKFLNLEAERFSHMVPRSFNSELQIVYEEFNKEMDDIWEKKYYAITEKIFEKHPYGQQRVIGTSEHLRNPSIKAIKEYFNKYYVPNNMSITLVGDLDFDNTILLIDKTLGQLKPKKLERPKLPIEDDINDIRKLEFTDENDASVYIAFRYKDANSIDEKYVTIIDLMLANGSAGFFDTELKSKQRVKDAKSYIIKNRDYGIHLLDGYPKQNQTLKEVENLLIDQIDKIKNGDFEDWLLDAIVNRMKIDANKDIATSRSLASVIFTDYIQDRKWEDRISYITEIQKITKHDIIDFANKFYNNYVVLYKHKGKSKPAAKVEKQTITPLFENGDKKSDFANNIEAIQAEKIVPEFLDFNKYITKKNLKNDIDLFHVENKKNSNFELHFIYNVGSKNIRKLPLAIDYIKKLGTKEFSKTTLSNELFKNGLKINFSVNAKKVYISISGIEENLSKGIELASHILLGIKSDKNVFKEFIQGTNKQRIQNKNDLRFINYNLRNYALYSKKYLEYKTLKSDDILNLEEEELIKTFKDIVGYKLDVFYYGDNITALESLLKKDLDNFTSSKNIKINKDDKVKVPTKNLVYLVHKDGLKQANISFVSRTNKFKKENLPLNNLLNWYLSNTFEKEIREKRALFYSGYAYIDEATSKKDYDHVAAIAATQVEKLPNTLNAIFEYLNNLPFNEADFNITKVDLLKRFEASRTNGPSIFWTYLDLKEKEITNDINEYKYNTIKSITLKDLIEYYNTLRNNPKSILIVADKNKIDINELSKFGKVVELTTSEIFRY</sequence>
<evidence type="ECO:0000256" key="1">
    <source>
        <dbReference type="ARBA" id="ARBA00007261"/>
    </source>
</evidence>
<dbReference type="GO" id="GO:0006508">
    <property type="term" value="P:proteolysis"/>
    <property type="evidence" value="ECO:0007669"/>
    <property type="project" value="UniProtKB-KW"/>
</dbReference>
<comment type="similarity">
    <text evidence="1">Belongs to the peptidase M16 family.</text>
</comment>
<evidence type="ECO:0000313" key="8">
    <source>
        <dbReference type="EMBL" id="PQJ79875.1"/>
    </source>
</evidence>
<comment type="caution">
    <text evidence="8">The sequence shown here is derived from an EMBL/GenBank/DDBJ whole genome shotgun (WGS) entry which is preliminary data.</text>
</comment>
<protein>
    <recommendedName>
        <fullName evidence="10">Peptidase M16</fullName>
    </recommendedName>
</protein>
<evidence type="ECO:0008006" key="10">
    <source>
        <dbReference type="Google" id="ProtNLM"/>
    </source>
</evidence>
<dbReference type="PANTHER" id="PTHR43690:SF17">
    <property type="entry name" value="PROTEIN YHJJ"/>
    <property type="match status" value="1"/>
</dbReference>
<dbReference type="InterPro" id="IPR050626">
    <property type="entry name" value="Peptidase_M16"/>
</dbReference>
<reference evidence="8 9" key="1">
    <citation type="submission" date="2016-12" db="EMBL/GenBank/DDBJ databases">
        <title>Trade-off between light-utilization and light-protection in marine flavobacteria.</title>
        <authorList>
            <person name="Kumagai Y."/>
            <person name="Yoshizawa S."/>
            <person name="Kogure K."/>
            <person name="Iwasaki W."/>
        </authorList>
    </citation>
    <scope>NUCLEOTIDE SEQUENCE [LARGE SCALE GENOMIC DNA]</scope>
    <source>
        <strain evidence="8 9">NBRC 108759</strain>
    </source>
</reference>
<evidence type="ECO:0000259" key="7">
    <source>
        <dbReference type="Pfam" id="PF05193"/>
    </source>
</evidence>
<dbReference type="InterPro" id="IPR011249">
    <property type="entry name" value="Metalloenz_LuxS/M16"/>
</dbReference>
<dbReference type="Proteomes" id="UP000238882">
    <property type="component" value="Unassembled WGS sequence"/>
</dbReference>
<organism evidence="8 9">
    <name type="scientific">Polaribacter porphyrae</name>
    <dbReference type="NCBI Taxonomy" id="1137780"/>
    <lineage>
        <taxon>Bacteria</taxon>
        <taxon>Pseudomonadati</taxon>
        <taxon>Bacteroidota</taxon>
        <taxon>Flavobacteriia</taxon>
        <taxon>Flavobacteriales</taxon>
        <taxon>Flavobacteriaceae</taxon>
    </lineage>
</organism>
<dbReference type="Pfam" id="PF05193">
    <property type="entry name" value="Peptidase_M16_C"/>
    <property type="match status" value="2"/>
</dbReference>
<evidence type="ECO:0000259" key="6">
    <source>
        <dbReference type="Pfam" id="PF00675"/>
    </source>
</evidence>
<dbReference type="PANTHER" id="PTHR43690">
    <property type="entry name" value="NARDILYSIN"/>
    <property type="match status" value="1"/>
</dbReference>
<dbReference type="GO" id="GO:0046872">
    <property type="term" value="F:metal ion binding"/>
    <property type="evidence" value="ECO:0007669"/>
    <property type="project" value="InterPro"/>
</dbReference>